<dbReference type="Gene3D" id="3.40.50.150">
    <property type="entry name" value="Vaccinia Virus protein VP39"/>
    <property type="match status" value="1"/>
</dbReference>
<dbReference type="Proteomes" id="UP000216311">
    <property type="component" value="Unassembled WGS sequence"/>
</dbReference>
<dbReference type="GO" id="GO:0071424">
    <property type="term" value="F:rRNA (cytosine-N4-)-methyltransferase activity"/>
    <property type="evidence" value="ECO:0007669"/>
    <property type="project" value="UniProtKB-UniRule"/>
</dbReference>
<evidence type="ECO:0000256" key="1">
    <source>
        <dbReference type="ARBA" id="ARBA00010396"/>
    </source>
</evidence>
<dbReference type="PANTHER" id="PTHR11265:SF0">
    <property type="entry name" value="12S RRNA N4-METHYLCYTIDINE METHYLTRANSFERASE"/>
    <property type="match status" value="1"/>
</dbReference>
<organism evidence="7 8">
    <name type="scientific">Enemella dayhoffiae</name>
    <dbReference type="NCBI Taxonomy" id="2016507"/>
    <lineage>
        <taxon>Bacteria</taxon>
        <taxon>Bacillati</taxon>
        <taxon>Actinomycetota</taxon>
        <taxon>Actinomycetes</taxon>
        <taxon>Propionibacteriales</taxon>
        <taxon>Propionibacteriaceae</taxon>
        <taxon>Enemella</taxon>
    </lineage>
</organism>
<dbReference type="SUPFAM" id="SSF53335">
    <property type="entry name" value="S-adenosyl-L-methionine-dependent methyltransferases"/>
    <property type="match status" value="1"/>
</dbReference>
<dbReference type="Pfam" id="PF01795">
    <property type="entry name" value="Methyltransf_5"/>
    <property type="match status" value="1"/>
</dbReference>
<evidence type="ECO:0000256" key="5">
    <source>
        <dbReference type="ARBA" id="ARBA00022691"/>
    </source>
</evidence>
<evidence type="ECO:0000256" key="4">
    <source>
        <dbReference type="ARBA" id="ARBA00022679"/>
    </source>
</evidence>
<dbReference type="InterPro" id="IPR023397">
    <property type="entry name" value="SAM-dep_MeTrfase_MraW_recog"/>
</dbReference>
<dbReference type="Gene3D" id="1.10.150.170">
    <property type="entry name" value="Putative methyltransferase TM0872, insert domain"/>
    <property type="match status" value="1"/>
</dbReference>
<proteinExistence type="inferred from homology"/>
<reference evidence="7 8" key="1">
    <citation type="submission" date="2017-07" db="EMBL/GenBank/DDBJ databases">
        <title>Draft whole genome sequences of clinical Proprionibacteriaceae strains.</title>
        <authorList>
            <person name="Bernier A.-M."/>
            <person name="Bernard K."/>
            <person name="Domingo M.-C."/>
        </authorList>
    </citation>
    <scope>NUCLEOTIDE SEQUENCE [LARGE SCALE GENOMIC DNA]</scope>
    <source>
        <strain evidence="7 8">NML 130396</strain>
    </source>
</reference>
<feature type="binding site" evidence="6">
    <location>
        <position position="87"/>
    </location>
    <ligand>
        <name>S-adenosyl-L-methionine</name>
        <dbReference type="ChEBI" id="CHEBI:59789"/>
    </ligand>
</feature>
<feature type="binding site" evidence="6">
    <location>
        <begin position="41"/>
        <end position="43"/>
    </location>
    <ligand>
        <name>S-adenosyl-L-methionine</name>
        <dbReference type="ChEBI" id="CHEBI:59789"/>
    </ligand>
</feature>
<feature type="binding site" evidence="6">
    <location>
        <position position="108"/>
    </location>
    <ligand>
        <name>S-adenosyl-L-methionine</name>
        <dbReference type="ChEBI" id="CHEBI:59789"/>
    </ligand>
</feature>
<dbReference type="EMBL" id="NMVQ01000002">
    <property type="protein sequence ID" value="OYO24726.1"/>
    <property type="molecule type" value="Genomic_DNA"/>
</dbReference>
<keyword evidence="6" id="KW-0963">Cytoplasm</keyword>
<evidence type="ECO:0000256" key="2">
    <source>
        <dbReference type="ARBA" id="ARBA00022552"/>
    </source>
</evidence>
<dbReference type="InterPro" id="IPR029063">
    <property type="entry name" value="SAM-dependent_MTases_sf"/>
</dbReference>
<dbReference type="PANTHER" id="PTHR11265">
    <property type="entry name" value="S-ADENOSYL-METHYLTRANSFERASE MRAW"/>
    <property type="match status" value="1"/>
</dbReference>
<comment type="catalytic activity">
    <reaction evidence="6">
        <text>cytidine(1402) in 16S rRNA + S-adenosyl-L-methionine = N(4)-methylcytidine(1402) in 16S rRNA + S-adenosyl-L-homocysteine + H(+)</text>
        <dbReference type="Rhea" id="RHEA:42928"/>
        <dbReference type="Rhea" id="RHEA-COMP:10286"/>
        <dbReference type="Rhea" id="RHEA-COMP:10287"/>
        <dbReference type="ChEBI" id="CHEBI:15378"/>
        <dbReference type="ChEBI" id="CHEBI:57856"/>
        <dbReference type="ChEBI" id="CHEBI:59789"/>
        <dbReference type="ChEBI" id="CHEBI:74506"/>
        <dbReference type="ChEBI" id="CHEBI:82748"/>
        <dbReference type="EC" id="2.1.1.199"/>
    </reaction>
</comment>
<dbReference type="NCBIfam" id="TIGR00006">
    <property type="entry name" value="16S rRNA (cytosine(1402)-N(4))-methyltransferase RsmH"/>
    <property type="match status" value="1"/>
</dbReference>
<accession>A0A255HBJ8</accession>
<evidence type="ECO:0000256" key="6">
    <source>
        <dbReference type="HAMAP-Rule" id="MF_01007"/>
    </source>
</evidence>
<comment type="similarity">
    <text evidence="1 6">Belongs to the methyltransferase superfamily. RsmH family.</text>
</comment>
<comment type="caution">
    <text evidence="7">The sequence shown here is derived from an EMBL/GenBank/DDBJ whole genome shotgun (WGS) entry which is preliminary data.</text>
</comment>
<keyword evidence="3 6" id="KW-0489">Methyltransferase</keyword>
<dbReference type="SUPFAM" id="SSF81799">
    <property type="entry name" value="Putative methyltransferase TM0872, insert domain"/>
    <property type="match status" value="1"/>
</dbReference>
<dbReference type="PIRSF" id="PIRSF004486">
    <property type="entry name" value="MraW"/>
    <property type="match status" value="1"/>
</dbReference>
<comment type="subcellular location">
    <subcellularLocation>
        <location evidence="6">Cytoplasm</location>
    </subcellularLocation>
</comment>
<keyword evidence="4 6" id="KW-0808">Transferase</keyword>
<evidence type="ECO:0000256" key="3">
    <source>
        <dbReference type="ARBA" id="ARBA00022603"/>
    </source>
</evidence>
<dbReference type="InterPro" id="IPR002903">
    <property type="entry name" value="RsmH"/>
</dbReference>
<name>A0A255HBJ8_9ACTN</name>
<keyword evidence="2 6" id="KW-0698">rRNA processing</keyword>
<sequence>MQNARHVPVLRDRIVDLLTPALTPTPAGQPPVLVDCTLGLGGHAEAFLSRVPELRLIGIDRDPQALAYAAERLAPFAERTTFLEAVYDELAEVLAEHGTPRVQGIVADLGLSSLQIDRTERGFAYAVDAPLDMRMDAQQPLTAAVVLNTYPQAELTRILRGYGEEKFADRIARAIVAAREGAPFDTSARLVETIVAAMPAAVRHGGGGHPAKRTFQALRIEVNRELNALEVMLPAAVSALAVDGRLAVLAYHSLEDRAVKQVLRTGSESRAPRGLPVVPAGLGPELELLTRGAEKPSAAEIADNPRAASARLRAARRIEEAR</sequence>
<protein>
    <recommendedName>
        <fullName evidence="6">Ribosomal RNA small subunit methyltransferase H</fullName>
        <ecNumber evidence="6">2.1.1.199</ecNumber>
    </recommendedName>
    <alternativeName>
        <fullName evidence="6">16S rRNA m(4)C1402 methyltransferase</fullName>
    </alternativeName>
    <alternativeName>
        <fullName evidence="6">rRNA (cytosine-N(4)-)-methyltransferase RsmH</fullName>
    </alternativeName>
</protein>
<dbReference type="EC" id="2.1.1.199" evidence="6"/>
<evidence type="ECO:0000313" key="8">
    <source>
        <dbReference type="Proteomes" id="UP000216311"/>
    </source>
</evidence>
<comment type="function">
    <text evidence="6">Specifically methylates the N4 position of cytidine in position 1402 (C1402) of 16S rRNA.</text>
</comment>
<dbReference type="GO" id="GO:0070475">
    <property type="term" value="P:rRNA base methylation"/>
    <property type="evidence" value="ECO:0007669"/>
    <property type="project" value="UniProtKB-UniRule"/>
</dbReference>
<keyword evidence="8" id="KW-1185">Reference proteome</keyword>
<gene>
    <name evidence="7" type="primary">mraW</name>
    <name evidence="6" type="synonym">rsmH</name>
    <name evidence="7" type="ORF">CGZ93_02870</name>
</gene>
<feature type="binding site" evidence="6">
    <location>
        <position position="115"/>
    </location>
    <ligand>
        <name>S-adenosyl-L-methionine</name>
        <dbReference type="ChEBI" id="CHEBI:59789"/>
    </ligand>
</feature>
<dbReference type="HAMAP" id="MF_01007">
    <property type="entry name" value="16SrRNA_methyltr_H"/>
    <property type="match status" value="1"/>
</dbReference>
<dbReference type="AlphaFoldDB" id="A0A255HBJ8"/>
<dbReference type="GO" id="GO:0005737">
    <property type="term" value="C:cytoplasm"/>
    <property type="evidence" value="ECO:0007669"/>
    <property type="project" value="UniProtKB-SubCell"/>
</dbReference>
<dbReference type="OrthoDB" id="9806637at2"/>
<keyword evidence="5 6" id="KW-0949">S-adenosyl-L-methionine</keyword>
<evidence type="ECO:0000313" key="7">
    <source>
        <dbReference type="EMBL" id="OYO24726.1"/>
    </source>
</evidence>
<feature type="binding site" evidence="6">
    <location>
        <position position="60"/>
    </location>
    <ligand>
        <name>S-adenosyl-L-methionine</name>
        <dbReference type="ChEBI" id="CHEBI:59789"/>
    </ligand>
</feature>